<dbReference type="Pfam" id="PF01554">
    <property type="entry name" value="MatE"/>
    <property type="match status" value="2"/>
</dbReference>
<keyword evidence="4" id="KW-1003">Cell membrane</keyword>
<keyword evidence="6 10" id="KW-1133">Transmembrane helix</keyword>
<feature type="transmembrane region" description="Helical" evidence="10">
    <location>
        <begin position="398"/>
        <end position="422"/>
    </location>
</feature>
<evidence type="ECO:0000256" key="3">
    <source>
        <dbReference type="ARBA" id="ARBA00022449"/>
    </source>
</evidence>
<feature type="transmembrane region" description="Helical" evidence="10">
    <location>
        <begin position="21"/>
        <end position="40"/>
    </location>
</feature>
<evidence type="ECO:0000256" key="8">
    <source>
        <dbReference type="ARBA" id="ARBA00023136"/>
    </source>
</evidence>
<feature type="transmembrane region" description="Helical" evidence="10">
    <location>
        <begin position="290"/>
        <end position="310"/>
    </location>
</feature>
<feature type="transmembrane region" description="Helical" evidence="10">
    <location>
        <begin position="330"/>
        <end position="351"/>
    </location>
</feature>
<reference evidence="11 12" key="2">
    <citation type="journal article" date="2021" name="Int. J. Syst. Evol. Microbiol.">
        <title>Isolation and Polyphasic Characterization of Desulfuromonas versatilis sp. Nov., an Electrogenic Bacteria Capable of Versatile Metabolism Isolated from a Graphene Oxide-Reducing Enrichment Culture.</title>
        <authorList>
            <person name="Xie L."/>
            <person name="Yoshida N."/>
            <person name="Ishii S."/>
            <person name="Meng L."/>
        </authorList>
    </citation>
    <scope>NUCLEOTIDE SEQUENCE [LARGE SCALE GENOMIC DNA]</scope>
    <source>
        <strain evidence="11 12">NIT-T3</strain>
    </source>
</reference>
<evidence type="ECO:0000256" key="4">
    <source>
        <dbReference type="ARBA" id="ARBA00022475"/>
    </source>
</evidence>
<feature type="transmembrane region" description="Helical" evidence="10">
    <location>
        <begin position="93"/>
        <end position="111"/>
    </location>
</feature>
<keyword evidence="12" id="KW-1185">Reference proteome</keyword>
<evidence type="ECO:0000256" key="6">
    <source>
        <dbReference type="ARBA" id="ARBA00022989"/>
    </source>
</evidence>
<dbReference type="NCBIfam" id="TIGR00797">
    <property type="entry name" value="matE"/>
    <property type="match status" value="1"/>
</dbReference>
<evidence type="ECO:0000313" key="12">
    <source>
        <dbReference type="Proteomes" id="UP001319827"/>
    </source>
</evidence>
<keyword evidence="8 10" id="KW-0472">Membrane</keyword>
<protein>
    <recommendedName>
        <fullName evidence="9">Multidrug-efflux transporter</fullName>
    </recommendedName>
</protein>
<organism evidence="11 12">
    <name type="scientific">Desulfuromonas versatilis</name>
    <dbReference type="NCBI Taxonomy" id="2802975"/>
    <lineage>
        <taxon>Bacteria</taxon>
        <taxon>Pseudomonadati</taxon>
        <taxon>Thermodesulfobacteriota</taxon>
        <taxon>Desulfuromonadia</taxon>
        <taxon>Desulfuromonadales</taxon>
        <taxon>Desulfuromonadaceae</taxon>
        <taxon>Desulfuromonas</taxon>
    </lineage>
</organism>
<feature type="transmembrane region" description="Helical" evidence="10">
    <location>
        <begin position="245"/>
        <end position="270"/>
    </location>
</feature>
<dbReference type="PANTHER" id="PTHR43298:SF2">
    <property type="entry name" value="FMN_FAD EXPORTER YEEO-RELATED"/>
    <property type="match status" value="1"/>
</dbReference>
<keyword evidence="2" id="KW-0813">Transport</keyword>
<dbReference type="Proteomes" id="UP001319827">
    <property type="component" value="Chromosome"/>
</dbReference>
<evidence type="ECO:0000313" key="11">
    <source>
        <dbReference type="EMBL" id="BCR05661.1"/>
    </source>
</evidence>
<name>A0ABM8HUK8_9BACT</name>
<evidence type="ECO:0000256" key="9">
    <source>
        <dbReference type="ARBA" id="ARBA00031636"/>
    </source>
</evidence>
<evidence type="ECO:0000256" key="10">
    <source>
        <dbReference type="SAM" id="Phobius"/>
    </source>
</evidence>
<evidence type="ECO:0000256" key="1">
    <source>
        <dbReference type="ARBA" id="ARBA00004651"/>
    </source>
</evidence>
<dbReference type="InterPro" id="IPR002528">
    <property type="entry name" value="MATE_fam"/>
</dbReference>
<feature type="transmembrane region" description="Helical" evidence="10">
    <location>
        <begin position="141"/>
        <end position="160"/>
    </location>
</feature>
<keyword evidence="3" id="KW-0050">Antiport</keyword>
<dbReference type="EMBL" id="AP024355">
    <property type="protein sequence ID" value="BCR05661.1"/>
    <property type="molecule type" value="Genomic_DNA"/>
</dbReference>
<sequence>MDKTQMPHSVVPTPGGMREMLAIALPMVVSHGCETLLIFTDRLFLSRLGPEQMSAAMAGGLTSFMMMTFFIGLTGYATALVAQYLGAGERQRCALVVSQALLIALVAYPLILAGRPLAHGLFALAGIAPEQLAPQRQYFDILLYGALPVLLRTCLASFFSGIGRTRVVMLAALVAMLVNVGANYLLIFGRFGVPALGIRGAAWGTLLGSLCGLAVLVAVYFGRDNRQAYGVLDALRLERAVMKKLLRFGSPAGVEMFLNLLAFTVMILIFHSHGLTTATAVTVVFNWDMVSFVPLIGIQIGVVSLVGRYLGASHPEIAERAAISGLKMGWIYSSVILLLFVCLPEQLVEIFRPQGADETFSQAAPLAVGMLRLASLYVLADAVMVVFSGALRAAGDTFWAMTVSVTMHWLLVPLLFVLLKVFQLPPQSAWLALIGLFLCFSGVFYLRYRSGRWKHLAMIGDEPGGPLAVSGGGA</sequence>
<accession>A0ABM8HUK8</accession>
<gene>
    <name evidence="11" type="ORF">DESUT3_27300</name>
</gene>
<evidence type="ECO:0000256" key="7">
    <source>
        <dbReference type="ARBA" id="ARBA00023065"/>
    </source>
</evidence>
<proteinExistence type="predicted"/>
<evidence type="ECO:0000256" key="5">
    <source>
        <dbReference type="ARBA" id="ARBA00022692"/>
    </source>
</evidence>
<dbReference type="CDD" id="cd13133">
    <property type="entry name" value="MATE_like_7"/>
    <property type="match status" value="1"/>
</dbReference>
<feature type="transmembrane region" description="Helical" evidence="10">
    <location>
        <begin position="167"/>
        <end position="188"/>
    </location>
</feature>
<dbReference type="InterPro" id="IPR048279">
    <property type="entry name" value="MdtK-like"/>
</dbReference>
<evidence type="ECO:0000256" key="2">
    <source>
        <dbReference type="ARBA" id="ARBA00022448"/>
    </source>
</evidence>
<feature type="transmembrane region" description="Helical" evidence="10">
    <location>
        <begin position="200"/>
        <end position="221"/>
    </location>
</feature>
<dbReference type="PANTHER" id="PTHR43298">
    <property type="entry name" value="MULTIDRUG RESISTANCE PROTEIN NORM-RELATED"/>
    <property type="match status" value="1"/>
</dbReference>
<dbReference type="PIRSF" id="PIRSF006603">
    <property type="entry name" value="DinF"/>
    <property type="match status" value="1"/>
</dbReference>
<dbReference type="RefSeq" id="WP_221249070.1">
    <property type="nucleotide sequence ID" value="NZ_AP024355.1"/>
</dbReference>
<feature type="transmembrane region" description="Helical" evidence="10">
    <location>
        <begin position="60"/>
        <end position="81"/>
    </location>
</feature>
<feature type="transmembrane region" description="Helical" evidence="10">
    <location>
        <begin position="371"/>
        <end position="391"/>
    </location>
</feature>
<keyword evidence="5 10" id="KW-0812">Transmembrane</keyword>
<reference evidence="11 12" key="1">
    <citation type="journal article" date="2016" name="C (Basel)">
        <title>Selective Growth of and Electricity Production by Marine Exoelectrogenic Bacteria in Self-Aggregated Hydrogel of Microbially Reduced Graphene Oxide.</title>
        <authorList>
            <person name="Yoshida N."/>
            <person name="Goto Y."/>
            <person name="Miyata Y."/>
        </authorList>
    </citation>
    <scope>NUCLEOTIDE SEQUENCE [LARGE SCALE GENOMIC DNA]</scope>
    <source>
        <strain evidence="11 12">NIT-T3</strain>
    </source>
</reference>
<comment type="subcellular location">
    <subcellularLocation>
        <location evidence="1">Cell membrane</location>
        <topology evidence="1">Multi-pass membrane protein</topology>
    </subcellularLocation>
</comment>
<dbReference type="InterPro" id="IPR050222">
    <property type="entry name" value="MATE_MdtK"/>
</dbReference>
<keyword evidence="7" id="KW-0406">Ion transport</keyword>
<feature type="transmembrane region" description="Helical" evidence="10">
    <location>
        <begin position="428"/>
        <end position="448"/>
    </location>
</feature>